<evidence type="ECO:0000259" key="1">
    <source>
        <dbReference type="Pfam" id="PF02557"/>
    </source>
</evidence>
<gene>
    <name evidence="2" type="ORF">Ami103574_02625</name>
</gene>
<dbReference type="Proteomes" id="UP000466848">
    <property type="component" value="Chromosome"/>
</dbReference>
<dbReference type="InterPro" id="IPR009045">
    <property type="entry name" value="Zn_M74/Hedgehog-like"/>
</dbReference>
<feature type="domain" description="D-alanyl-D-alanine carboxypeptidase-like core" evidence="1">
    <location>
        <begin position="35"/>
        <end position="99"/>
    </location>
</feature>
<dbReference type="Gene3D" id="3.30.1380.10">
    <property type="match status" value="1"/>
</dbReference>
<organism evidence="2 3">
    <name type="scientific">Aminipila butyrica</name>
    <dbReference type="NCBI Taxonomy" id="433296"/>
    <lineage>
        <taxon>Bacteria</taxon>
        <taxon>Bacillati</taxon>
        <taxon>Bacillota</taxon>
        <taxon>Clostridia</taxon>
        <taxon>Peptostreptococcales</taxon>
        <taxon>Anaerovoracaceae</taxon>
        <taxon>Aminipila</taxon>
    </lineage>
</organism>
<dbReference type="GO" id="GO:0008233">
    <property type="term" value="F:peptidase activity"/>
    <property type="evidence" value="ECO:0007669"/>
    <property type="project" value="InterPro"/>
</dbReference>
<dbReference type="SUPFAM" id="SSF55166">
    <property type="entry name" value="Hedgehog/DD-peptidase"/>
    <property type="match status" value="1"/>
</dbReference>
<dbReference type="KEGG" id="abut:Ami103574_02625"/>
<evidence type="ECO:0000313" key="3">
    <source>
        <dbReference type="Proteomes" id="UP000466848"/>
    </source>
</evidence>
<keyword evidence="3" id="KW-1185">Reference proteome</keyword>
<accession>A0A858BU21</accession>
<name>A0A858BU21_9FIRM</name>
<protein>
    <recommendedName>
        <fullName evidence="1">D-alanyl-D-alanine carboxypeptidase-like core domain-containing protein</fullName>
    </recommendedName>
</protein>
<evidence type="ECO:0000313" key="2">
    <source>
        <dbReference type="EMBL" id="QIB68274.1"/>
    </source>
</evidence>
<dbReference type="AlphaFoldDB" id="A0A858BU21"/>
<dbReference type="CDD" id="cd14814">
    <property type="entry name" value="Peptidase_M15"/>
    <property type="match status" value="1"/>
</dbReference>
<dbReference type="EMBL" id="CP048649">
    <property type="protein sequence ID" value="QIB68274.1"/>
    <property type="molecule type" value="Genomic_DNA"/>
</dbReference>
<dbReference type="Pfam" id="PF02557">
    <property type="entry name" value="VanY"/>
    <property type="match status" value="1"/>
</dbReference>
<dbReference type="InterPro" id="IPR003709">
    <property type="entry name" value="VanY-like_core_dom"/>
</dbReference>
<proteinExistence type="predicted"/>
<dbReference type="GO" id="GO:0006508">
    <property type="term" value="P:proteolysis"/>
    <property type="evidence" value="ECO:0007669"/>
    <property type="project" value="InterPro"/>
</dbReference>
<reference evidence="2 3" key="1">
    <citation type="submission" date="2020-02" db="EMBL/GenBank/DDBJ databases">
        <authorList>
            <person name="Kim Y.B."/>
            <person name="Roh S.W."/>
        </authorList>
    </citation>
    <scope>NUCLEOTIDE SEQUENCE [LARGE SCALE GENOMIC DNA]</scope>
    <source>
        <strain evidence="2 3">DSM 103574</strain>
    </source>
</reference>
<sequence length="207" mass="23341">MMVLISQLKESYLTADPAIWLTGLCEGIDPVLAGRLAYVAQTTGIKIKITEGYRSTARQTELYNQYLEYKRTGKGSIKSAAKPGTSWHEYRLAVDTSTQPIRGWTDAMLHKYGLCKPIASEGWHIQPIETKGQTDRVKFQPEEQEEEDVTETRVREIIKEMLAGSGDTPSSWASEAWEKAKKDGITDGKKPQGYATREQVIIMLDRR</sequence>
<dbReference type="RefSeq" id="WP_163065194.1">
    <property type="nucleotide sequence ID" value="NZ_CP048649.1"/>
</dbReference>